<dbReference type="EMBL" id="JTDN01000002">
    <property type="protein sequence ID" value="KHL24986.1"/>
    <property type="molecule type" value="Genomic_DNA"/>
</dbReference>
<evidence type="ECO:0000313" key="3">
    <source>
        <dbReference type="EMBL" id="KHL24986.1"/>
    </source>
</evidence>
<proteinExistence type="predicted"/>
<dbReference type="PANTHER" id="PTHR33055:SF3">
    <property type="entry name" value="PUTATIVE TRANSPOSASE FOR IS117-RELATED"/>
    <property type="match status" value="1"/>
</dbReference>
<feature type="domain" description="Transposase IS110-like N-terminal" evidence="1">
    <location>
        <begin position="8"/>
        <end position="147"/>
    </location>
</feature>
<dbReference type="GO" id="GO:0004803">
    <property type="term" value="F:transposase activity"/>
    <property type="evidence" value="ECO:0007669"/>
    <property type="project" value="InterPro"/>
</dbReference>
<dbReference type="InterPro" id="IPR047650">
    <property type="entry name" value="Transpos_IS110"/>
</dbReference>
<dbReference type="NCBIfam" id="NF033542">
    <property type="entry name" value="transpos_IS110"/>
    <property type="match status" value="1"/>
</dbReference>
<dbReference type="STRING" id="1572751.PK98_14180"/>
<evidence type="ECO:0000313" key="4">
    <source>
        <dbReference type="Proteomes" id="UP000030988"/>
    </source>
</evidence>
<dbReference type="GO" id="GO:0006313">
    <property type="term" value="P:DNA transposition"/>
    <property type="evidence" value="ECO:0007669"/>
    <property type="project" value="InterPro"/>
</dbReference>
<accession>A0A0B2BZ58</accession>
<evidence type="ECO:0000259" key="1">
    <source>
        <dbReference type="Pfam" id="PF01548"/>
    </source>
</evidence>
<dbReference type="Proteomes" id="UP000030988">
    <property type="component" value="Unassembled WGS sequence"/>
</dbReference>
<protein>
    <submittedName>
        <fullName evidence="3">Transposase</fullName>
    </submittedName>
</protein>
<dbReference type="PANTHER" id="PTHR33055">
    <property type="entry name" value="TRANSPOSASE FOR INSERTION SEQUENCE ELEMENT IS1111A"/>
    <property type="match status" value="1"/>
</dbReference>
<organism evidence="3 4">
    <name type="scientific">Croceibacterium mercuriale</name>
    <dbReference type="NCBI Taxonomy" id="1572751"/>
    <lineage>
        <taxon>Bacteria</taxon>
        <taxon>Pseudomonadati</taxon>
        <taxon>Pseudomonadota</taxon>
        <taxon>Alphaproteobacteria</taxon>
        <taxon>Sphingomonadales</taxon>
        <taxon>Erythrobacteraceae</taxon>
        <taxon>Croceibacterium</taxon>
    </lineage>
</organism>
<sequence length="343" mass="37574">MMEQVSVVGLDLAKSVFQVHGVNAHGEAVLRRRLTRGQLLKLFEKLPPCLVGMEACASSHYWARELTALGHEVKLMPPQYVKPYVKRGKNDAADAEAICEAVTRPTMRFVGAKSPDQQATMMLHRVRKILTRQRTQISNALRAHMAEFGITAAIGRGGLDRLIAVIADQDDARLPDEARACLAVLCTQLDMIKEQILDNDRRILADARKTEAGRRLMMIPGIGPLLASAIVACVPDPSTFDSGRGLSAWIGLTPRQNSSGGKERLGSITKAGNTYLRELLVVGAMAVVRRAKQSSTKWPWVAQLLERKKPKVAAVALANKNARIIWAMMATGEPYREPELAAA</sequence>
<dbReference type="AlphaFoldDB" id="A0A0B2BZ58"/>
<dbReference type="GO" id="GO:0003677">
    <property type="term" value="F:DNA binding"/>
    <property type="evidence" value="ECO:0007669"/>
    <property type="project" value="InterPro"/>
</dbReference>
<feature type="domain" description="Transposase IS116/IS110/IS902 C-terminal" evidence="2">
    <location>
        <begin position="214"/>
        <end position="295"/>
    </location>
</feature>
<name>A0A0B2BZ58_9SPHN</name>
<gene>
    <name evidence="3" type="ORF">PK98_14180</name>
</gene>
<reference evidence="3 4" key="1">
    <citation type="submission" date="2014-11" db="EMBL/GenBank/DDBJ databases">
        <title>Draft genome sequence of Kirrobacter mercurialis.</title>
        <authorList>
            <person name="Coil D.A."/>
            <person name="Eisen J.A."/>
        </authorList>
    </citation>
    <scope>NUCLEOTIDE SEQUENCE [LARGE SCALE GENOMIC DNA]</scope>
    <source>
        <strain evidence="3 4">Coronado</strain>
    </source>
</reference>
<keyword evidence="4" id="KW-1185">Reference proteome</keyword>
<comment type="caution">
    <text evidence="3">The sequence shown here is derived from an EMBL/GenBank/DDBJ whole genome shotgun (WGS) entry which is preliminary data.</text>
</comment>
<evidence type="ECO:0000259" key="2">
    <source>
        <dbReference type="Pfam" id="PF02371"/>
    </source>
</evidence>
<dbReference type="InterPro" id="IPR002525">
    <property type="entry name" value="Transp_IS110-like_N"/>
</dbReference>
<dbReference type="Pfam" id="PF01548">
    <property type="entry name" value="DEDD_Tnp_IS110"/>
    <property type="match status" value="1"/>
</dbReference>
<dbReference type="Pfam" id="PF02371">
    <property type="entry name" value="Transposase_20"/>
    <property type="match status" value="1"/>
</dbReference>
<dbReference type="InterPro" id="IPR003346">
    <property type="entry name" value="Transposase_20"/>
</dbReference>